<dbReference type="Gene3D" id="1.25.40.10">
    <property type="entry name" value="Tetratricopeptide repeat domain"/>
    <property type="match status" value="1"/>
</dbReference>
<dbReference type="Pfam" id="PF03704">
    <property type="entry name" value="BTAD"/>
    <property type="match status" value="1"/>
</dbReference>
<gene>
    <name evidence="2" type="ORF">JYB65_10545</name>
</gene>
<protein>
    <recommendedName>
        <fullName evidence="1">Bacterial transcriptional activator domain-containing protein</fullName>
    </recommendedName>
</protein>
<accession>A0A939IHI2</accession>
<evidence type="ECO:0000259" key="1">
    <source>
        <dbReference type="SMART" id="SM01043"/>
    </source>
</evidence>
<dbReference type="Gene3D" id="1.10.10.10">
    <property type="entry name" value="Winged helix-like DNA-binding domain superfamily/Winged helix DNA-binding domain"/>
    <property type="match status" value="1"/>
</dbReference>
<dbReference type="GO" id="GO:0006355">
    <property type="term" value="P:regulation of DNA-templated transcription"/>
    <property type="evidence" value="ECO:0007669"/>
    <property type="project" value="InterPro"/>
</dbReference>
<dbReference type="InterPro" id="IPR036388">
    <property type="entry name" value="WH-like_DNA-bd_sf"/>
</dbReference>
<dbReference type="RefSeq" id="WP_206582638.1">
    <property type="nucleotide sequence ID" value="NZ_JAFJZZ010000004.1"/>
</dbReference>
<reference evidence="2" key="1">
    <citation type="submission" date="2021-02" db="EMBL/GenBank/DDBJ databases">
        <title>Abyssanaerobacter marinus gen.nov., sp., nov, anaerobic bacterium isolated from the Onnuri vent field of Indian Ocean and suggestion of Mogibacteriaceae fam. nov., and proposal of reclassification of ambiguous this family's genus member.</title>
        <authorList>
            <person name="Kim Y.J."/>
            <person name="Yang J.-A."/>
        </authorList>
    </citation>
    <scope>NUCLEOTIDE SEQUENCE</scope>
    <source>
        <strain evidence="2">DSM 2634</strain>
    </source>
</reference>
<dbReference type="SUPFAM" id="SSF48452">
    <property type="entry name" value="TPR-like"/>
    <property type="match status" value="1"/>
</dbReference>
<sequence length="377" mass="44219">MMLNLYFLGKTRVEYKGKSVVESFRNKTTALICLLVLNRNKYLSRERILDYLWPDSSEEAAKNNLRYNLWLIKKNIGTGENGEEFLFIDKDHCGINMNYDFRCDILDIMNFKPQQAESIENLLKLKKLFVGEFLEGCYYNNCDDFNEIIIFERTRFENFRVQILKRLEELYEVEANTEECLNILKEILDIEPYDEEVAAKIMTLYLNIGNRASGIVFYNSFRDRLASRLGIQPSEKLRKKFEKLKEREDLDLETEGLRNIQIQTLCIKDVPYFWMADVLGKIFEQKQIACGIQLNEYMFRALGYIQPNILSDRETEGLMEIPSVQIVNAFIQFISNVCKDYRLTVFISASEDMDAVSAGVLKYLKNSNMRGLHLLEH</sequence>
<dbReference type="Proteomes" id="UP000664545">
    <property type="component" value="Unassembled WGS sequence"/>
</dbReference>
<dbReference type="SUPFAM" id="SSF46894">
    <property type="entry name" value="C-terminal effector domain of the bipartite response regulators"/>
    <property type="match status" value="1"/>
</dbReference>
<evidence type="ECO:0000313" key="2">
    <source>
        <dbReference type="EMBL" id="MBN7773802.1"/>
    </source>
</evidence>
<name>A0A939IHI2_CLOAM</name>
<dbReference type="PANTHER" id="PTHR35807">
    <property type="entry name" value="TRANSCRIPTIONAL REGULATOR REDD-RELATED"/>
    <property type="match status" value="1"/>
</dbReference>
<organism evidence="2 3">
    <name type="scientific">Clostridium aminobutyricum</name>
    <dbReference type="NCBI Taxonomy" id="33953"/>
    <lineage>
        <taxon>Bacteria</taxon>
        <taxon>Bacillati</taxon>
        <taxon>Bacillota</taxon>
        <taxon>Clostridia</taxon>
        <taxon>Eubacteriales</taxon>
        <taxon>Clostridiaceae</taxon>
        <taxon>Clostridium</taxon>
    </lineage>
</organism>
<proteinExistence type="predicted"/>
<dbReference type="PANTHER" id="PTHR35807:SF2">
    <property type="entry name" value="TRANSCRIPTIONAL ACTIVATOR DOMAIN"/>
    <property type="match status" value="1"/>
</dbReference>
<dbReference type="GO" id="GO:0003677">
    <property type="term" value="F:DNA binding"/>
    <property type="evidence" value="ECO:0007669"/>
    <property type="project" value="InterPro"/>
</dbReference>
<dbReference type="AlphaFoldDB" id="A0A939IHI2"/>
<feature type="domain" description="Bacterial transcriptional activator" evidence="1">
    <location>
        <begin position="106"/>
        <end position="245"/>
    </location>
</feature>
<comment type="caution">
    <text evidence="2">The sequence shown here is derived from an EMBL/GenBank/DDBJ whole genome shotgun (WGS) entry which is preliminary data.</text>
</comment>
<dbReference type="InterPro" id="IPR016032">
    <property type="entry name" value="Sig_transdc_resp-reg_C-effctor"/>
</dbReference>
<dbReference type="SMART" id="SM01043">
    <property type="entry name" value="BTAD"/>
    <property type="match status" value="1"/>
</dbReference>
<keyword evidence="3" id="KW-1185">Reference proteome</keyword>
<dbReference type="InterPro" id="IPR011990">
    <property type="entry name" value="TPR-like_helical_dom_sf"/>
</dbReference>
<dbReference type="EMBL" id="JAFJZZ010000004">
    <property type="protein sequence ID" value="MBN7773802.1"/>
    <property type="molecule type" value="Genomic_DNA"/>
</dbReference>
<evidence type="ECO:0000313" key="3">
    <source>
        <dbReference type="Proteomes" id="UP000664545"/>
    </source>
</evidence>
<dbReference type="InterPro" id="IPR051677">
    <property type="entry name" value="AfsR-DnrI-RedD_regulator"/>
</dbReference>
<dbReference type="InterPro" id="IPR005158">
    <property type="entry name" value="BTAD"/>
</dbReference>